<comment type="caution">
    <text evidence="2">The sequence shown here is derived from an EMBL/GenBank/DDBJ whole genome shotgun (WGS) entry which is preliminary data.</text>
</comment>
<dbReference type="SUPFAM" id="SSF53955">
    <property type="entry name" value="Lysozyme-like"/>
    <property type="match status" value="1"/>
</dbReference>
<dbReference type="Gene3D" id="1.10.8.350">
    <property type="entry name" value="Bacterial muramidase"/>
    <property type="match status" value="1"/>
</dbReference>
<dbReference type="CDD" id="cd13399">
    <property type="entry name" value="Slt35-like"/>
    <property type="match status" value="1"/>
</dbReference>
<protein>
    <submittedName>
        <fullName evidence="2">Lytic murein transglycosylase</fullName>
    </submittedName>
</protein>
<dbReference type="Proteomes" id="UP000623250">
    <property type="component" value="Unassembled WGS sequence"/>
</dbReference>
<dbReference type="EMBL" id="JAEMUK010000079">
    <property type="protein sequence ID" value="MBJ7544636.1"/>
    <property type="molecule type" value="Genomic_DNA"/>
</dbReference>
<feature type="domain" description="Transglycosylase SLT" evidence="1">
    <location>
        <begin position="34"/>
        <end position="333"/>
    </location>
</feature>
<dbReference type="AlphaFoldDB" id="A0A8I1GI46"/>
<evidence type="ECO:0000313" key="2">
    <source>
        <dbReference type="EMBL" id="MBJ7544636.1"/>
    </source>
</evidence>
<evidence type="ECO:0000259" key="1">
    <source>
        <dbReference type="Pfam" id="PF13406"/>
    </source>
</evidence>
<dbReference type="GO" id="GO:0009253">
    <property type="term" value="P:peptidoglycan catabolic process"/>
    <property type="evidence" value="ECO:0007669"/>
    <property type="project" value="TreeGrafter"/>
</dbReference>
<organism evidence="2 3">
    <name type="scientific">Rhodomicrobium udaipurense</name>
    <dbReference type="NCBI Taxonomy" id="1202716"/>
    <lineage>
        <taxon>Bacteria</taxon>
        <taxon>Pseudomonadati</taxon>
        <taxon>Pseudomonadota</taxon>
        <taxon>Alphaproteobacteria</taxon>
        <taxon>Hyphomicrobiales</taxon>
        <taxon>Hyphomicrobiaceae</taxon>
        <taxon>Rhodomicrobium</taxon>
    </lineage>
</organism>
<proteinExistence type="predicted"/>
<dbReference type="Gene3D" id="1.10.530.10">
    <property type="match status" value="1"/>
</dbReference>
<dbReference type="InterPro" id="IPR011970">
    <property type="entry name" value="MltB_2"/>
</dbReference>
<dbReference type="InterPro" id="IPR031304">
    <property type="entry name" value="SLT_2"/>
</dbReference>
<evidence type="ECO:0000313" key="3">
    <source>
        <dbReference type="Proteomes" id="UP000623250"/>
    </source>
</evidence>
<gene>
    <name evidence="2" type="ORF">JDN41_13860</name>
</gene>
<dbReference type="InterPro" id="IPR023346">
    <property type="entry name" value="Lysozyme-like_dom_sf"/>
</dbReference>
<dbReference type="PANTHER" id="PTHR30163:SF8">
    <property type="entry name" value="LYTIC MUREIN TRANSGLYCOSYLASE"/>
    <property type="match status" value="1"/>
</dbReference>
<dbReference type="Pfam" id="PF13406">
    <property type="entry name" value="SLT_2"/>
    <property type="match status" value="1"/>
</dbReference>
<keyword evidence="3" id="KW-1185">Reference proteome</keyword>
<accession>A0A8I1GI46</accession>
<dbReference type="PANTHER" id="PTHR30163">
    <property type="entry name" value="MEMBRANE-BOUND LYTIC MUREIN TRANSGLYCOSYLASE B"/>
    <property type="match status" value="1"/>
</dbReference>
<name>A0A8I1GI46_9HYPH</name>
<sequence length="342" mass="37815">MQMVAARVAAVFIVTMALAGFGSVRAGETQDTAFAALKSELWPVAEREGVSRETFDAAFAGLEPDPEVLRLANRQPEFTLTATQYLDRIITPARIADGKAAYLKYEAKLKVLERRYGVSRFVLVAIWGAESDFGNKQGSWAVFRSLATLAASGRRADFWKTQIVEALKIVENQRISPDKLSGSWAGAMGHTQFIPSTYNKFGVSFSGTPRGDIWDNPADAMASTANYLAQSGWQRGRTWGYAVRLPDGFQTTDEMEASTMPLESWRKLGLKRETGGRFPRPAETARLFRPEKTNPFTAEKANISAFLTIANFDVIKTYNNSDLYALAVGLLADRLAAELSWR</sequence>
<dbReference type="InterPro" id="IPR043426">
    <property type="entry name" value="MltB-like"/>
</dbReference>
<dbReference type="GO" id="GO:0008933">
    <property type="term" value="F:peptidoglycan lytic transglycosylase activity"/>
    <property type="evidence" value="ECO:0007669"/>
    <property type="project" value="TreeGrafter"/>
</dbReference>
<dbReference type="NCBIfam" id="TIGR02283">
    <property type="entry name" value="MltB_2"/>
    <property type="match status" value="1"/>
</dbReference>
<reference evidence="2 3" key="1">
    <citation type="submission" date="2020-12" db="EMBL/GenBank/DDBJ databases">
        <title>Revised draft genomes of Rhodomicrobium vannielii ATCC 17100 and Rhodomicrobium udaipurense JA643.</title>
        <authorList>
            <person name="Conners E.M."/>
            <person name="Davenport E.J."/>
            <person name="Bose A."/>
        </authorList>
    </citation>
    <scope>NUCLEOTIDE SEQUENCE [LARGE SCALE GENOMIC DNA]</scope>
    <source>
        <strain evidence="2 3">JA643</strain>
    </source>
</reference>